<keyword evidence="3" id="KW-0285">Flavoprotein</keyword>
<proteinExistence type="predicted"/>
<reference evidence="6" key="2">
    <citation type="submission" date="2021-09" db="EMBL/GenBank/DDBJ databases">
        <authorList>
            <person name="Gilroy R."/>
        </authorList>
    </citation>
    <scope>NUCLEOTIDE SEQUENCE</scope>
    <source>
        <strain evidence="6">ChiSjej5B23-16112</strain>
    </source>
</reference>
<dbReference type="PANTHER" id="PTHR32332:SF18">
    <property type="entry name" value="2-NITROPROPANE DIOXYGENASE"/>
    <property type="match status" value="1"/>
</dbReference>
<dbReference type="Pfam" id="PF03060">
    <property type="entry name" value="NMO"/>
    <property type="match status" value="1"/>
</dbReference>
<dbReference type="InterPro" id="IPR013785">
    <property type="entry name" value="Aldolase_TIM"/>
</dbReference>
<dbReference type="EMBL" id="DYVY01000171">
    <property type="protein sequence ID" value="HJF95160.1"/>
    <property type="molecule type" value="Genomic_DNA"/>
</dbReference>
<sequence>MERKPLKVGEKEARLPLIQGGMGVGISLGGLAGAVAAEGGVGLISTAQIGFREPDFDRDSLGANLRALKKEFDRARAISPQGVIGFNIMVASRRYEAYVKAAVEAGADIIVSGAGLPMDLPKEAACAAREAGRKGEPALAPIVSTEKAARVILRYWDKKYSRVPDLLVVEGPLAGGHLGFTGEQLEAFRTESGQGDGDISPAYEEEIQAILQTVRSFEEKYGRKIPVALAGGIDNREKAKRAFLLGADAIQVASRFVTTEECDAAIRYKEAYIRAGKEDIVIVKSPVGMPGRAIRNRFMERVMGGEQIPHSPCHKCLHTCNPAKIPYCITDALICAAKGEVEDALLFCGANAWKTDRIETVREVIESLL</sequence>
<dbReference type="PANTHER" id="PTHR32332">
    <property type="entry name" value="2-NITROPROPANE DIOXYGENASE"/>
    <property type="match status" value="1"/>
</dbReference>
<protein>
    <recommendedName>
        <fullName evidence="2">Probable nitronate monooxygenase</fullName>
    </recommendedName>
</protein>
<reference evidence="6" key="1">
    <citation type="journal article" date="2021" name="PeerJ">
        <title>Extensive microbial diversity within the chicken gut microbiome revealed by metagenomics and culture.</title>
        <authorList>
            <person name="Gilroy R."/>
            <person name="Ravi A."/>
            <person name="Getino M."/>
            <person name="Pursley I."/>
            <person name="Horton D.L."/>
            <person name="Alikhan N.F."/>
            <person name="Baker D."/>
            <person name="Gharbi K."/>
            <person name="Hall N."/>
            <person name="Watson M."/>
            <person name="Adriaenssens E.M."/>
            <person name="Foster-Nyarko E."/>
            <person name="Jarju S."/>
            <person name="Secka A."/>
            <person name="Antonio M."/>
            <person name="Oren A."/>
            <person name="Chaudhuri R.R."/>
            <person name="La Ragione R."/>
            <person name="Hildebrand F."/>
            <person name="Pallen M.J."/>
        </authorList>
    </citation>
    <scope>NUCLEOTIDE SEQUENCE</scope>
    <source>
        <strain evidence="6">ChiSjej5B23-16112</strain>
    </source>
</reference>
<dbReference type="GO" id="GO:0018580">
    <property type="term" value="F:nitronate monooxygenase activity"/>
    <property type="evidence" value="ECO:0007669"/>
    <property type="project" value="InterPro"/>
</dbReference>
<dbReference type="AlphaFoldDB" id="A0A921I296"/>
<name>A0A921I296_9FIRM</name>
<dbReference type="Proteomes" id="UP000769156">
    <property type="component" value="Unassembled WGS sequence"/>
</dbReference>
<evidence type="ECO:0000313" key="6">
    <source>
        <dbReference type="EMBL" id="HJF95160.1"/>
    </source>
</evidence>
<keyword evidence="5" id="KW-0560">Oxidoreductase</keyword>
<evidence type="ECO:0000256" key="3">
    <source>
        <dbReference type="ARBA" id="ARBA00022630"/>
    </source>
</evidence>
<keyword evidence="6" id="KW-0503">Monooxygenase</keyword>
<gene>
    <name evidence="6" type="ORF">K8V82_10305</name>
</gene>
<dbReference type="CDD" id="cd04730">
    <property type="entry name" value="NPD_like"/>
    <property type="match status" value="1"/>
</dbReference>
<dbReference type="Gene3D" id="3.20.20.70">
    <property type="entry name" value="Aldolase class I"/>
    <property type="match status" value="1"/>
</dbReference>
<comment type="caution">
    <text evidence="6">The sequence shown here is derived from an EMBL/GenBank/DDBJ whole genome shotgun (WGS) entry which is preliminary data.</text>
</comment>
<evidence type="ECO:0000256" key="5">
    <source>
        <dbReference type="ARBA" id="ARBA00023002"/>
    </source>
</evidence>
<evidence type="ECO:0000313" key="7">
    <source>
        <dbReference type="Proteomes" id="UP000769156"/>
    </source>
</evidence>
<evidence type="ECO:0000256" key="1">
    <source>
        <dbReference type="ARBA" id="ARBA00003535"/>
    </source>
</evidence>
<accession>A0A921I296</accession>
<dbReference type="SUPFAM" id="SSF51412">
    <property type="entry name" value="Inosine monophosphate dehydrogenase (IMPDH)"/>
    <property type="match status" value="1"/>
</dbReference>
<organism evidence="6 7">
    <name type="scientific">Lachnoclostridium phocaeense</name>
    <dbReference type="NCBI Taxonomy" id="1871021"/>
    <lineage>
        <taxon>Bacteria</taxon>
        <taxon>Bacillati</taxon>
        <taxon>Bacillota</taxon>
        <taxon>Clostridia</taxon>
        <taxon>Lachnospirales</taxon>
        <taxon>Lachnospiraceae</taxon>
    </lineage>
</organism>
<evidence type="ECO:0000256" key="2">
    <source>
        <dbReference type="ARBA" id="ARBA00013457"/>
    </source>
</evidence>
<comment type="function">
    <text evidence="1">Nitronate monooxygenase that uses molecular oxygen to catalyze the oxidative denitrification of alkyl nitronates. Acts on propionate 3-nitronate (P3N), the presumed physiological substrate. Probably functions in the detoxification of P3N, a metabolic poison produced by plants and fungi as a defense mechanism.</text>
</comment>
<keyword evidence="4" id="KW-0288">FMN</keyword>
<dbReference type="InterPro" id="IPR004136">
    <property type="entry name" value="NMO"/>
</dbReference>
<evidence type="ECO:0000256" key="4">
    <source>
        <dbReference type="ARBA" id="ARBA00022643"/>
    </source>
</evidence>